<dbReference type="EMBL" id="SNRW01013750">
    <property type="protein sequence ID" value="KAA6372261.1"/>
    <property type="molecule type" value="Genomic_DNA"/>
</dbReference>
<gene>
    <name evidence="2" type="ORF">EZS28_032212</name>
</gene>
<feature type="region of interest" description="Disordered" evidence="1">
    <location>
        <begin position="41"/>
        <end position="160"/>
    </location>
</feature>
<evidence type="ECO:0000313" key="3">
    <source>
        <dbReference type="Proteomes" id="UP000324800"/>
    </source>
</evidence>
<dbReference type="Proteomes" id="UP000324800">
    <property type="component" value="Unassembled WGS sequence"/>
</dbReference>
<dbReference type="AlphaFoldDB" id="A0A5J4UQH7"/>
<organism evidence="2 3">
    <name type="scientific">Streblomastix strix</name>
    <dbReference type="NCBI Taxonomy" id="222440"/>
    <lineage>
        <taxon>Eukaryota</taxon>
        <taxon>Metamonada</taxon>
        <taxon>Preaxostyla</taxon>
        <taxon>Oxymonadida</taxon>
        <taxon>Streblomastigidae</taxon>
        <taxon>Streblomastix</taxon>
    </lineage>
</organism>
<protein>
    <submittedName>
        <fullName evidence="2">Uncharacterized protein</fullName>
    </submittedName>
</protein>
<feature type="compositionally biased region" description="Polar residues" evidence="1">
    <location>
        <begin position="122"/>
        <end position="150"/>
    </location>
</feature>
<feature type="compositionally biased region" description="Basic and acidic residues" evidence="1">
    <location>
        <begin position="73"/>
        <end position="121"/>
    </location>
</feature>
<reference evidence="2 3" key="1">
    <citation type="submission" date="2019-03" db="EMBL/GenBank/DDBJ databases">
        <title>Single cell metagenomics reveals metabolic interactions within the superorganism composed of flagellate Streblomastix strix and complex community of Bacteroidetes bacteria on its surface.</title>
        <authorList>
            <person name="Treitli S.C."/>
            <person name="Kolisko M."/>
            <person name="Husnik F."/>
            <person name="Keeling P."/>
            <person name="Hampl V."/>
        </authorList>
    </citation>
    <scope>NUCLEOTIDE SEQUENCE [LARGE SCALE GENOMIC DNA]</scope>
    <source>
        <strain evidence="2">ST1C</strain>
    </source>
</reference>
<feature type="compositionally biased region" description="Basic and acidic residues" evidence="1">
    <location>
        <begin position="41"/>
        <end position="50"/>
    </location>
</feature>
<feature type="compositionally biased region" description="Basic and acidic residues" evidence="1">
    <location>
        <begin position="8"/>
        <end position="17"/>
    </location>
</feature>
<feature type="region of interest" description="Disordered" evidence="1">
    <location>
        <begin position="1"/>
        <end position="27"/>
    </location>
</feature>
<name>A0A5J4UQH7_9EUKA</name>
<sequence>MQLVGMIEKSKEQKGSEQEIEQMNNKMNELEIKVRSLEVEKEQEKNRADLSEQENQKAISEIDKLKQKVNLTEQEKQKEIQEKQNTKSELEKQKRRADSEHAENDKLKQEKQKDLQEKQKSQFEVTRLTTENQNLQTEISKLRPQITSPKEQSKPEPKVQQIQQSVPSSLSTITYQSIIPDPNHVKQQENKIILKSHVATIAFNPVITSGIVRFGGFLEKHPSINFMIGIADSSAVFGSNKGPWEGENEKKTVRYYKEYDLYIQI</sequence>
<accession>A0A5J4UQH7</accession>
<evidence type="ECO:0000313" key="2">
    <source>
        <dbReference type="EMBL" id="KAA6372261.1"/>
    </source>
</evidence>
<proteinExistence type="predicted"/>
<evidence type="ECO:0000256" key="1">
    <source>
        <dbReference type="SAM" id="MobiDB-lite"/>
    </source>
</evidence>
<comment type="caution">
    <text evidence="2">The sequence shown here is derived from an EMBL/GenBank/DDBJ whole genome shotgun (WGS) entry which is preliminary data.</text>
</comment>